<accession>A0A0A0F5S1</accession>
<comment type="caution">
    <text evidence="1">The sequence shown here is derived from an EMBL/GenBank/DDBJ whole genome shotgun (WGS) entry which is preliminary data.</text>
</comment>
<name>A0A0A0F5S1_9GAMM</name>
<dbReference type="STRING" id="913325.N799_01300"/>
<dbReference type="EMBL" id="AVPT01000001">
    <property type="protein sequence ID" value="KGM57825.1"/>
    <property type="molecule type" value="Genomic_DNA"/>
</dbReference>
<dbReference type="Proteomes" id="UP000029989">
    <property type="component" value="Unassembled WGS sequence"/>
</dbReference>
<organism evidence="1 2">
    <name type="scientific">Lysobacter arseniciresistens ZS79</name>
    <dbReference type="NCBI Taxonomy" id="913325"/>
    <lineage>
        <taxon>Bacteria</taxon>
        <taxon>Pseudomonadati</taxon>
        <taxon>Pseudomonadota</taxon>
        <taxon>Gammaproteobacteria</taxon>
        <taxon>Lysobacterales</taxon>
        <taxon>Lysobacteraceae</taxon>
        <taxon>Novilysobacter</taxon>
    </lineage>
</organism>
<reference evidence="1 2" key="1">
    <citation type="journal article" date="2015" name="Stand. Genomic Sci.">
        <title>Genomic information of the arsenic-resistant bacterium Lysobacter arseniciresistens type strain ZS79(T) and comparison of Lysobacter draft genomes.</title>
        <authorList>
            <person name="Liu L."/>
            <person name="Zhang S."/>
            <person name="Luo M."/>
            <person name="Wang G."/>
        </authorList>
    </citation>
    <scope>NUCLEOTIDE SEQUENCE [LARGE SCALE GENOMIC DNA]</scope>
    <source>
        <strain evidence="1 2">ZS79</strain>
    </source>
</reference>
<protein>
    <submittedName>
        <fullName evidence="1">Uncharacterized protein</fullName>
    </submittedName>
</protein>
<evidence type="ECO:0000313" key="2">
    <source>
        <dbReference type="Proteomes" id="UP000029989"/>
    </source>
</evidence>
<keyword evidence="2" id="KW-1185">Reference proteome</keyword>
<dbReference type="AlphaFoldDB" id="A0A0A0F5S1"/>
<sequence length="407" mass="42905">MLVGVPALAYLALVVINRNDEPPSADVARLVALHQSGPALADAANGHVHARDLATGPGAVADYRAARSPAVTALAQACRQAATCAEALDAHPAVPAQWLDAEQWLLARYRRMLATEGWREEVPEDLAAQLPAYQPAMDAQQLHLLDARRLALAGEPAAVRDLLERDLLFWRQVLASSDLLVTKMIAAAAVRHHFALGTLALRALPAGEAAAAVPPSWRQPVTVAERSLARALAGEWQLIANSTRAWLSPAAVSDAGIGDRLLRPLYQEQATLNRGAARMVRLGALSELPYPELAPALAGLATPPEHAGPRLQVYNPVGAMLDPAAVEPAYGDYIARAGDLEGVRRAALLAADLRGQGVGPDAAAAALRAATLRGPYDGAPFKWDATSGSVVFDGLAHGERGRYAVPL</sequence>
<evidence type="ECO:0000313" key="1">
    <source>
        <dbReference type="EMBL" id="KGM57825.1"/>
    </source>
</evidence>
<gene>
    <name evidence="1" type="ORF">N799_01300</name>
</gene>
<proteinExistence type="predicted"/>
<dbReference type="eggNOG" id="ENOG50335IC">
    <property type="taxonomic scope" value="Bacteria"/>
</dbReference>